<evidence type="ECO:0000256" key="1">
    <source>
        <dbReference type="SAM" id="MobiDB-lite"/>
    </source>
</evidence>
<dbReference type="Proteomes" id="UP000195880">
    <property type="component" value="Chromosome"/>
</dbReference>
<dbReference type="EMBL" id="CP021748">
    <property type="protein sequence ID" value="ARX85885.1"/>
    <property type="molecule type" value="Genomic_DNA"/>
</dbReference>
<dbReference type="AlphaFoldDB" id="A0A1Z1WHF9"/>
<gene>
    <name evidence="3" type="ORF">SMD44_05354</name>
</gene>
<keyword evidence="2" id="KW-0472">Membrane</keyword>
<protein>
    <submittedName>
        <fullName evidence="3">Uncharacterized protein</fullName>
    </submittedName>
</protein>
<accession>A0A1Z1WHF9</accession>
<reference evidence="3 4" key="1">
    <citation type="submission" date="2017-05" db="EMBL/GenBank/DDBJ databases">
        <title>Streptomyces alboflavus Genome sequencing and assembly.</title>
        <authorList>
            <person name="Wang Y."/>
            <person name="Du B."/>
            <person name="Ding Y."/>
            <person name="Liu H."/>
            <person name="Hou Q."/>
            <person name="Liu K."/>
            <person name="Wang C."/>
            <person name="Yao L."/>
        </authorList>
    </citation>
    <scope>NUCLEOTIDE SEQUENCE [LARGE SCALE GENOMIC DNA]</scope>
    <source>
        <strain evidence="3 4">MDJK44</strain>
    </source>
</reference>
<evidence type="ECO:0000256" key="2">
    <source>
        <dbReference type="SAM" id="Phobius"/>
    </source>
</evidence>
<proteinExistence type="predicted"/>
<evidence type="ECO:0000313" key="4">
    <source>
        <dbReference type="Proteomes" id="UP000195880"/>
    </source>
</evidence>
<sequence length="256" mass="28024">MVRIYDRDRQEWVGRERERELAALHERDAARQRSARRGVVAVLAACGLAFGVWALGWKDEPGPTVYLTDRQPAQGPGTDAGEGDTAPPPPTGGPPPAYEKVVDPQDGYRLAVPRGWIRSRNTGLNGVVILNYRSPDDTRRLQLYEVSEPTPDASLRAFLDDTVVPKSAGFKQLSLTHPAGGPGPAARLSYLTDRITDEPDIGTWHVVDHRFEATNGKLYALTGYGADADGRKDERELVATALKWFCPPLAPCSDPD</sequence>
<name>A0A1Z1WHF9_9ACTN</name>
<feature type="transmembrane region" description="Helical" evidence="2">
    <location>
        <begin position="39"/>
        <end position="57"/>
    </location>
</feature>
<keyword evidence="2" id="KW-0812">Transmembrane</keyword>
<dbReference type="KEGG" id="salf:SMD44_05354"/>
<evidence type="ECO:0000313" key="3">
    <source>
        <dbReference type="EMBL" id="ARX85885.1"/>
    </source>
</evidence>
<dbReference type="eggNOG" id="ENOG502ZMU4">
    <property type="taxonomic scope" value="Bacteria"/>
</dbReference>
<dbReference type="RefSeq" id="WP_087885544.1">
    <property type="nucleotide sequence ID" value="NZ_CP021748.1"/>
</dbReference>
<feature type="region of interest" description="Disordered" evidence="1">
    <location>
        <begin position="65"/>
        <end position="98"/>
    </location>
</feature>
<organism evidence="3 4">
    <name type="scientific">Streptomyces alboflavus</name>
    <dbReference type="NCBI Taxonomy" id="67267"/>
    <lineage>
        <taxon>Bacteria</taxon>
        <taxon>Bacillati</taxon>
        <taxon>Actinomycetota</taxon>
        <taxon>Actinomycetes</taxon>
        <taxon>Kitasatosporales</taxon>
        <taxon>Streptomycetaceae</taxon>
        <taxon>Streptomyces</taxon>
    </lineage>
</organism>
<keyword evidence="2" id="KW-1133">Transmembrane helix</keyword>
<dbReference type="STRING" id="67267.GCA_000716675_04176"/>
<dbReference type="OrthoDB" id="4335221at2"/>
<keyword evidence="4" id="KW-1185">Reference proteome</keyword>
<feature type="compositionally biased region" description="Pro residues" evidence="1">
    <location>
        <begin position="86"/>
        <end position="97"/>
    </location>
</feature>